<evidence type="ECO:0000256" key="1">
    <source>
        <dbReference type="SAM" id="SignalP"/>
    </source>
</evidence>
<feature type="chain" id="PRO_5039498443" evidence="1">
    <location>
        <begin position="21"/>
        <end position="115"/>
    </location>
</feature>
<protein>
    <submittedName>
        <fullName evidence="2">Uncharacterized protein</fullName>
    </submittedName>
</protein>
<accession>A0A919Q6U8</accession>
<comment type="caution">
    <text evidence="2">The sequence shown here is derived from an EMBL/GenBank/DDBJ whole genome shotgun (WGS) entry which is preliminary data.</text>
</comment>
<evidence type="ECO:0000313" key="2">
    <source>
        <dbReference type="EMBL" id="GIH21705.1"/>
    </source>
</evidence>
<dbReference type="RefSeq" id="WP_204038587.1">
    <property type="nucleotide sequence ID" value="NZ_BOOA01000001.1"/>
</dbReference>
<keyword evidence="3" id="KW-1185">Reference proteome</keyword>
<dbReference type="EMBL" id="BOOA01000001">
    <property type="protein sequence ID" value="GIH21705.1"/>
    <property type="molecule type" value="Genomic_DNA"/>
</dbReference>
<sequence>MRRIIGVTSAVILAAGLVAATPDVAEAAAGKKSLKCVKPKGSKFNISWSPGTSSTTFYFNNHCRETHRIKVWATDSASHLTKCVNVAVKPGVKGKKRLWGVIKGNIDMVTFGRCP</sequence>
<dbReference type="AlphaFoldDB" id="A0A919Q6U8"/>
<organism evidence="2 3">
    <name type="scientific">Acrocarpospora phusangensis</name>
    <dbReference type="NCBI Taxonomy" id="1070424"/>
    <lineage>
        <taxon>Bacteria</taxon>
        <taxon>Bacillati</taxon>
        <taxon>Actinomycetota</taxon>
        <taxon>Actinomycetes</taxon>
        <taxon>Streptosporangiales</taxon>
        <taxon>Streptosporangiaceae</taxon>
        <taxon>Acrocarpospora</taxon>
    </lineage>
</organism>
<name>A0A919Q6U8_9ACTN</name>
<gene>
    <name evidence="2" type="ORF">Aph01nite_00150</name>
</gene>
<evidence type="ECO:0000313" key="3">
    <source>
        <dbReference type="Proteomes" id="UP000640052"/>
    </source>
</evidence>
<feature type="signal peptide" evidence="1">
    <location>
        <begin position="1"/>
        <end position="20"/>
    </location>
</feature>
<dbReference type="Proteomes" id="UP000640052">
    <property type="component" value="Unassembled WGS sequence"/>
</dbReference>
<reference evidence="2" key="1">
    <citation type="submission" date="2021-01" db="EMBL/GenBank/DDBJ databases">
        <title>Whole genome shotgun sequence of Acrocarpospora phusangensis NBRC 108782.</title>
        <authorList>
            <person name="Komaki H."/>
            <person name="Tamura T."/>
        </authorList>
    </citation>
    <scope>NUCLEOTIDE SEQUENCE</scope>
    <source>
        <strain evidence="2">NBRC 108782</strain>
    </source>
</reference>
<keyword evidence="1" id="KW-0732">Signal</keyword>
<proteinExistence type="predicted"/>